<keyword evidence="9 15" id="KW-0408">Iron</keyword>
<evidence type="ECO:0000313" key="18">
    <source>
        <dbReference type="EMBL" id="WMV12911.1"/>
    </source>
</evidence>
<dbReference type="InterPro" id="IPR002401">
    <property type="entry name" value="Cyt_P450_E_grp-I"/>
</dbReference>
<keyword evidence="11 17" id="KW-0472">Membrane</keyword>
<evidence type="ECO:0000256" key="10">
    <source>
        <dbReference type="ARBA" id="ARBA00023033"/>
    </source>
</evidence>
<dbReference type="GO" id="GO:0020037">
    <property type="term" value="F:heme binding"/>
    <property type="evidence" value="ECO:0007669"/>
    <property type="project" value="InterPro"/>
</dbReference>
<evidence type="ECO:0000256" key="6">
    <source>
        <dbReference type="ARBA" id="ARBA00022723"/>
    </source>
</evidence>
<evidence type="ECO:0000256" key="7">
    <source>
        <dbReference type="ARBA" id="ARBA00022989"/>
    </source>
</evidence>
<comment type="pathway">
    <text evidence="13">Plant hormone degradation; abscisic acid degradation.</text>
</comment>
<dbReference type="CDD" id="cd11043">
    <property type="entry name" value="CYP90-like"/>
    <property type="match status" value="1"/>
</dbReference>
<dbReference type="GO" id="GO:0016020">
    <property type="term" value="C:membrane"/>
    <property type="evidence" value="ECO:0007669"/>
    <property type="project" value="UniProtKB-SubCell"/>
</dbReference>
<evidence type="ECO:0000256" key="13">
    <source>
        <dbReference type="ARBA" id="ARBA00060633"/>
    </source>
</evidence>
<evidence type="ECO:0000256" key="2">
    <source>
        <dbReference type="ARBA" id="ARBA00004167"/>
    </source>
</evidence>
<dbReference type="SUPFAM" id="SSF48264">
    <property type="entry name" value="Cytochrome P450"/>
    <property type="match status" value="1"/>
</dbReference>
<dbReference type="FunFam" id="1.10.630.10:FF:000014">
    <property type="entry name" value="Abscisic acid 8"/>
    <property type="match status" value="1"/>
</dbReference>
<reference evidence="18" key="1">
    <citation type="submission" date="2023-08" db="EMBL/GenBank/DDBJ databases">
        <title>A de novo genome assembly of Solanum verrucosum Schlechtendal, a Mexican diploid species geographically isolated from the other diploid A-genome species in potato relatives.</title>
        <authorList>
            <person name="Hosaka K."/>
        </authorList>
    </citation>
    <scope>NUCLEOTIDE SEQUENCE</scope>
    <source>
        <tissue evidence="18">Young leaves</tissue>
    </source>
</reference>
<keyword evidence="6 15" id="KW-0479">Metal-binding</keyword>
<evidence type="ECO:0000256" key="12">
    <source>
        <dbReference type="ARBA" id="ARBA00050609"/>
    </source>
</evidence>
<evidence type="ECO:0000256" key="9">
    <source>
        <dbReference type="ARBA" id="ARBA00023004"/>
    </source>
</evidence>
<comment type="similarity">
    <text evidence="3 16">Belongs to the cytochrome P450 family.</text>
</comment>
<evidence type="ECO:0000256" key="17">
    <source>
        <dbReference type="SAM" id="Phobius"/>
    </source>
</evidence>
<dbReference type="Gene3D" id="1.10.630.10">
    <property type="entry name" value="Cytochrome P450"/>
    <property type="match status" value="1"/>
</dbReference>
<dbReference type="GO" id="GO:0016125">
    <property type="term" value="P:sterol metabolic process"/>
    <property type="evidence" value="ECO:0007669"/>
    <property type="project" value="TreeGrafter"/>
</dbReference>
<keyword evidence="4 15" id="KW-0349">Heme</keyword>
<feature type="binding site" description="axial binding residue" evidence="15">
    <location>
        <position position="420"/>
    </location>
    <ligand>
        <name>heme</name>
        <dbReference type="ChEBI" id="CHEBI:30413"/>
    </ligand>
    <ligandPart>
        <name>Fe</name>
        <dbReference type="ChEBI" id="CHEBI:18248"/>
    </ligandPart>
</feature>
<proteinExistence type="inferred from homology"/>
<evidence type="ECO:0000256" key="1">
    <source>
        <dbReference type="ARBA" id="ARBA00001971"/>
    </source>
</evidence>
<organism evidence="18 19">
    <name type="scientific">Solanum verrucosum</name>
    <dbReference type="NCBI Taxonomy" id="315347"/>
    <lineage>
        <taxon>Eukaryota</taxon>
        <taxon>Viridiplantae</taxon>
        <taxon>Streptophyta</taxon>
        <taxon>Embryophyta</taxon>
        <taxon>Tracheophyta</taxon>
        <taxon>Spermatophyta</taxon>
        <taxon>Magnoliopsida</taxon>
        <taxon>eudicotyledons</taxon>
        <taxon>Gunneridae</taxon>
        <taxon>Pentapetalae</taxon>
        <taxon>asterids</taxon>
        <taxon>lamiids</taxon>
        <taxon>Solanales</taxon>
        <taxon>Solanaceae</taxon>
        <taxon>Solanoideae</taxon>
        <taxon>Solaneae</taxon>
        <taxon>Solanum</taxon>
    </lineage>
</organism>
<dbReference type="Pfam" id="PF00067">
    <property type="entry name" value="p450"/>
    <property type="match status" value="1"/>
</dbReference>
<dbReference type="GO" id="GO:0010295">
    <property type="term" value="F:(+)-abscisic acid 8'-hydroxylase activity"/>
    <property type="evidence" value="ECO:0007669"/>
    <property type="project" value="UniProtKB-EC"/>
</dbReference>
<dbReference type="PRINTS" id="PR00463">
    <property type="entry name" value="EP450I"/>
</dbReference>
<evidence type="ECO:0000256" key="15">
    <source>
        <dbReference type="PIRSR" id="PIRSR602401-1"/>
    </source>
</evidence>
<gene>
    <name evidence="18" type="ORF">MTR67_006296</name>
</gene>
<sequence length="500" mass="57250">MENISCSILYVLLFLIALLLYYHISLKKSKWRNLQKAKLPPGSMGWPYIGETLQLYSQVPSVFFANKQKRYGDIFKTHILGYPCVMLASPEAARFVLVTYAHLFKPTYPKSKERLIGPSALFFHQGNYHSRLRKLVQSLLAPEALRKLITDIEDLAISSLELWAEKNQTINTFRVMKKFSFEVGILAIFGHLDAKYKEELNKNYSIVEKGYNSFPTNLPGTAYYKAMVARRKLNQILREIISERKEKKTVEKALLCHLLNFKDEKGKNLTEDQIADNVIGVLFAAQDTTASALTWILKYLSDDQKLLETVKAEQRTIYESNGGKKPLTWAQTRNMSLTYRVILESLRMSSIISFTFREAVADVEYDGYLIPKGWKVMPLFRNIHHNPEFFADPQNFDASRFEVAPKPNTYMPFGNGAHACPGNELAKLEMLILIHHLVTKFSRSKSLSQQVGNTKASGLVYNNGWEVEVSKGAVQYSPFPIPQHGLPSRFWKETRSQRDP</sequence>
<dbReference type="InterPro" id="IPR017972">
    <property type="entry name" value="Cyt_P450_CS"/>
</dbReference>
<comment type="subcellular location">
    <subcellularLocation>
        <location evidence="2">Membrane</location>
        <topology evidence="2">Single-pass membrane protein</topology>
    </subcellularLocation>
</comment>
<keyword evidence="19" id="KW-1185">Reference proteome</keyword>
<dbReference type="GO" id="GO:0005506">
    <property type="term" value="F:iron ion binding"/>
    <property type="evidence" value="ECO:0007669"/>
    <property type="project" value="InterPro"/>
</dbReference>
<dbReference type="GO" id="GO:0009414">
    <property type="term" value="P:response to water deprivation"/>
    <property type="evidence" value="ECO:0007669"/>
    <property type="project" value="UniProtKB-ARBA"/>
</dbReference>
<dbReference type="EC" id="1.14.14.137" evidence="14"/>
<dbReference type="PRINTS" id="PR00385">
    <property type="entry name" value="P450"/>
</dbReference>
<name>A0AAF0Q2V9_SOLVR</name>
<feature type="transmembrane region" description="Helical" evidence="17">
    <location>
        <begin position="7"/>
        <end position="24"/>
    </location>
</feature>
<dbReference type="AlphaFoldDB" id="A0AAF0Q2V9"/>
<evidence type="ECO:0000256" key="3">
    <source>
        <dbReference type="ARBA" id="ARBA00010617"/>
    </source>
</evidence>
<dbReference type="PROSITE" id="PS00086">
    <property type="entry name" value="CYTOCHROME_P450"/>
    <property type="match status" value="1"/>
</dbReference>
<dbReference type="GO" id="GO:0009737">
    <property type="term" value="P:response to abscisic acid"/>
    <property type="evidence" value="ECO:0007669"/>
    <property type="project" value="UniProtKB-ARBA"/>
</dbReference>
<keyword evidence="10 16" id="KW-0503">Monooxygenase</keyword>
<keyword evidence="5 17" id="KW-0812">Transmembrane</keyword>
<evidence type="ECO:0000256" key="4">
    <source>
        <dbReference type="ARBA" id="ARBA00022617"/>
    </source>
</evidence>
<keyword evidence="8 16" id="KW-0560">Oxidoreductase</keyword>
<comment type="catalytic activity">
    <reaction evidence="12">
        <text>2-cis-(+)-abscisate + reduced [NADPH--hemoprotein reductase] + O2 = (+)-8'-hydroxyabscisate + oxidized [NADPH--hemoprotein reductase] + H2O + H(+)</text>
        <dbReference type="Rhea" id="RHEA:12897"/>
        <dbReference type="Rhea" id="RHEA-COMP:11964"/>
        <dbReference type="Rhea" id="RHEA-COMP:11965"/>
        <dbReference type="ChEBI" id="CHEBI:15377"/>
        <dbReference type="ChEBI" id="CHEBI:15378"/>
        <dbReference type="ChEBI" id="CHEBI:15379"/>
        <dbReference type="ChEBI" id="CHEBI:37569"/>
        <dbReference type="ChEBI" id="CHEBI:57618"/>
        <dbReference type="ChEBI" id="CHEBI:58210"/>
        <dbReference type="ChEBI" id="CHEBI:58490"/>
        <dbReference type="EC" id="1.14.14.137"/>
    </reaction>
</comment>
<evidence type="ECO:0000256" key="11">
    <source>
        <dbReference type="ARBA" id="ARBA00023136"/>
    </source>
</evidence>
<evidence type="ECO:0000313" key="19">
    <source>
        <dbReference type="Proteomes" id="UP001234989"/>
    </source>
</evidence>
<dbReference type="EMBL" id="CP133612">
    <property type="protein sequence ID" value="WMV12911.1"/>
    <property type="molecule type" value="Genomic_DNA"/>
</dbReference>
<accession>A0AAF0Q2V9</accession>
<comment type="cofactor">
    <cofactor evidence="1 15">
        <name>heme</name>
        <dbReference type="ChEBI" id="CHEBI:30413"/>
    </cofactor>
</comment>
<evidence type="ECO:0000256" key="16">
    <source>
        <dbReference type="RuleBase" id="RU000461"/>
    </source>
</evidence>
<dbReference type="PANTHER" id="PTHR24286:SF375">
    <property type="entry name" value="ABSCISIC ACID 8'-HYDROXYLASE 4-LIKE"/>
    <property type="match status" value="1"/>
</dbReference>
<dbReference type="InterPro" id="IPR001128">
    <property type="entry name" value="Cyt_P450"/>
</dbReference>
<dbReference type="InterPro" id="IPR036396">
    <property type="entry name" value="Cyt_P450_sf"/>
</dbReference>
<evidence type="ECO:0000256" key="14">
    <source>
        <dbReference type="ARBA" id="ARBA00066338"/>
    </source>
</evidence>
<evidence type="ECO:0000256" key="5">
    <source>
        <dbReference type="ARBA" id="ARBA00022692"/>
    </source>
</evidence>
<evidence type="ECO:0000256" key="8">
    <source>
        <dbReference type="ARBA" id="ARBA00023002"/>
    </source>
</evidence>
<keyword evidence="7 17" id="KW-1133">Transmembrane helix</keyword>
<dbReference type="Proteomes" id="UP001234989">
    <property type="component" value="Chromosome 1"/>
</dbReference>
<protein>
    <recommendedName>
        <fullName evidence="14">(+)-abscisic acid 8'-hydroxylase</fullName>
        <ecNumber evidence="14">1.14.14.137</ecNumber>
    </recommendedName>
</protein>
<dbReference type="GO" id="GO:0046345">
    <property type="term" value="P:abscisic acid catabolic process"/>
    <property type="evidence" value="ECO:0007669"/>
    <property type="project" value="UniProtKB-ARBA"/>
</dbReference>
<dbReference type="PANTHER" id="PTHR24286">
    <property type="entry name" value="CYTOCHROME P450 26"/>
    <property type="match status" value="1"/>
</dbReference>